<evidence type="ECO:0000256" key="12">
    <source>
        <dbReference type="SAM" id="SignalP"/>
    </source>
</evidence>
<dbReference type="Pfam" id="PF00593">
    <property type="entry name" value="TonB_dep_Rec_b-barrel"/>
    <property type="match status" value="1"/>
</dbReference>
<sequence length="677" mass="71757">MEDARPMASGWRHLRARDAGAFVRRGLAVALFASAPAWAQAPAAEAPEVQEPLSEVIDVVGKVPDPEPMDRASQRDPSSVVTVISVEERGGTARDTADILATAPGVSVQDSGGYGQSKSLVVRGASSNGTLVLLDGIPLNGAGGHTDLSRIPLALAREFEVMRGSAGARYGSGGLGGVVNIVTRSPGDTVSLSGELSYGSWNTATGWLAATAPLLDSELLLLLHGGTSSGDFSYPFDPTPTLPGDALESRRRDNNDARGLGALLRLRHRLAPGVVVDAMAEGALDGRGLAGTAQNPVADARQSNRRGVLSLRLLGSLAGGVQLSARAHLRQENLKLSGGPVAQRGEQALLAGGAEVEGRMPLGRAHALTLTSSVGREGLTTEGEPTGTTPHTSWLRASVMAMDDVSLFDGDLLVTPSLRLERVGRYTLLSPKVGARMSLPARLEVRANVGQTHRAPSLMELYVRQGTLLPNPDLRPERAVSVDVALAHRTKHSLVSVGGFHTLYEDLIAYEAYPPFAAKPSNFSSASVSGLEVDMEARPTSFMSGSLAYTFLVSRNLRDDPRYYLRDLPHRPRHTLSARVALGPSWLTGRAELRAQSSQLRNRTGELVLPGRALLHAGVSSTVGRRPALTFSLDFKNLLDAHVEDFDGYPLPGRTVLASVAMTLDFSPTPPRKDPPP</sequence>
<protein>
    <submittedName>
        <fullName evidence="15">TonB-dependent receptor</fullName>
    </submittedName>
</protein>
<dbReference type="InterPro" id="IPR000531">
    <property type="entry name" value="Beta-barrel_TonB"/>
</dbReference>
<evidence type="ECO:0000256" key="10">
    <source>
        <dbReference type="PROSITE-ProRule" id="PRU01360"/>
    </source>
</evidence>
<organism evidence="15 16">
    <name type="scientific">Myxococcus landrumensis</name>
    <dbReference type="NCBI Taxonomy" id="2813577"/>
    <lineage>
        <taxon>Bacteria</taxon>
        <taxon>Pseudomonadati</taxon>
        <taxon>Myxococcota</taxon>
        <taxon>Myxococcia</taxon>
        <taxon>Myxococcales</taxon>
        <taxon>Cystobacterineae</taxon>
        <taxon>Myxococcaceae</taxon>
        <taxon>Myxococcus</taxon>
    </lineage>
</organism>
<dbReference type="EMBL" id="CP071091">
    <property type="protein sequence ID" value="QSQ11035.1"/>
    <property type="molecule type" value="Genomic_DNA"/>
</dbReference>
<keyword evidence="9 10" id="KW-0998">Cell outer membrane</keyword>
<evidence type="ECO:0000256" key="6">
    <source>
        <dbReference type="ARBA" id="ARBA00023077"/>
    </source>
</evidence>
<dbReference type="Pfam" id="PF07715">
    <property type="entry name" value="Plug"/>
    <property type="match status" value="1"/>
</dbReference>
<evidence type="ECO:0000256" key="4">
    <source>
        <dbReference type="ARBA" id="ARBA00022692"/>
    </source>
</evidence>
<keyword evidence="5 12" id="KW-0732">Signal</keyword>
<feature type="domain" description="TonB-dependent receptor plug" evidence="14">
    <location>
        <begin position="74"/>
        <end position="178"/>
    </location>
</feature>
<dbReference type="InterPro" id="IPR037066">
    <property type="entry name" value="Plug_dom_sf"/>
</dbReference>
<keyword evidence="8 15" id="KW-0675">Receptor</keyword>
<proteinExistence type="inferred from homology"/>
<evidence type="ECO:0000259" key="14">
    <source>
        <dbReference type="Pfam" id="PF07715"/>
    </source>
</evidence>
<keyword evidence="4 10" id="KW-0812">Transmembrane</keyword>
<dbReference type="Gene3D" id="2.170.130.10">
    <property type="entry name" value="TonB-dependent receptor, plug domain"/>
    <property type="match status" value="1"/>
</dbReference>
<evidence type="ECO:0000256" key="11">
    <source>
        <dbReference type="RuleBase" id="RU003357"/>
    </source>
</evidence>
<dbReference type="PANTHER" id="PTHR30069">
    <property type="entry name" value="TONB-DEPENDENT OUTER MEMBRANE RECEPTOR"/>
    <property type="match status" value="1"/>
</dbReference>
<dbReference type="Proteomes" id="UP000663090">
    <property type="component" value="Chromosome"/>
</dbReference>
<evidence type="ECO:0000256" key="1">
    <source>
        <dbReference type="ARBA" id="ARBA00004571"/>
    </source>
</evidence>
<feature type="chain" id="PRO_5047231267" evidence="12">
    <location>
        <begin position="40"/>
        <end position="677"/>
    </location>
</feature>
<dbReference type="PROSITE" id="PS52016">
    <property type="entry name" value="TONB_DEPENDENT_REC_3"/>
    <property type="match status" value="1"/>
</dbReference>
<feature type="domain" description="TonB-dependent receptor-like beta-barrel" evidence="13">
    <location>
        <begin position="385"/>
        <end position="638"/>
    </location>
</feature>
<reference evidence="15 16" key="1">
    <citation type="submission" date="2021-02" db="EMBL/GenBank/DDBJ databases">
        <title>De Novo genome assembly of isolated myxobacteria.</title>
        <authorList>
            <person name="Stevens D.C."/>
        </authorList>
    </citation>
    <scope>NUCLEOTIDE SEQUENCE [LARGE SCALE GENOMIC DNA]</scope>
    <source>
        <strain evidence="15 16">SCHIC003</strain>
    </source>
</reference>
<keyword evidence="2 10" id="KW-0813">Transport</keyword>
<comment type="similarity">
    <text evidence="10 11">Belongs to the TonB-dependent receptor family.</text>
</comment>
<dbReference type="InterPro" id="IPR036942">
    <property type="entry name" value="Beta-barrel_TonB_sf"/>
</dbReference>
<evidence type="ECO:0000256" key="2">
    <source>
        <dbReference type="ARBA" id="ARBA00022448"/>
    </source>
</evidence>
<dbReference type="PANTHER" id="PTHR30069:SF29">
    <property type="entry name" value="HEMOGLOBIN AND HEMOGLOBIN-HAPTOGLOBIN-BINDING PROTEIN 1-RELATED"/>
    <property type="match status" value="1"/>
</dbReference>
<evidence type="ECO:0000256" key="9">
    <source>
        <dbReference type="ARBA" id="ARBA00023237"/>
    </source>
</evidence>
<comment type="subcellular location">
    <subcellularLocation>
        <location evidence="1 10">Cell outer membrane</location>
        <topology evidence="1 10">Multi-pass membrane protein</topology>
    </subcellularLocation>
</comment>
<evidence type="ECO:0000256" key="5">
    <source>
        <dbReference type="ARBA" id="ARBA00022729"/>
    </source>
</evidence>
<accession>A0ABX7MZZ0</accession>
<dbReference type="Gene3D" id="2.40.170.20">
    <property type="entry name" value="TonB-dependent receptor, beta-barrel domain"/>
    <property type="match status" value="1"/>
</dbReference>
<gene>
    <name evidence="15" type="ORF">JY572_21675</name>
</gene>
<keyword evidence="6 11" id="KW-0798">TonB box</keyword>
<evidence type="ECO:0000259" key="13">
    <source>
        <dbReference type="Pfam" id="PF00593"/>
    </source>
</evidence>
<evidence type="ECO:0000256" key="7">
    <source>
        <dbReference type="ARBA" id="ARBA00023136"/>
    </source>
</evidence>
<feature type="signal peptide" evidence="12">
    <location>
        <begin position="1"/>
        <end position="39"/>
    </location>
</feature>
<evidence type="ECO:0000313" key="16">
    <source>
        <dbReference type="Proteomes" id="UP000663090"/>
    </source>
</evidence>
<dbReference type="InterPro" id="IPR012910">
    <property type="entry name" value="Plug_dom"/>
</dbReference>
<evidence type="ECO:0000313" key="15">
    <source>
        <dbReference type="EMBL" id="QSQ11035.1"/>
    </source>
</evidence>
<keyword evidence="16" id="KW-1185">Reference proteome</keyword>
<evidence type="ECO:0000256" key="3">
    <source>
        <dbReference type="ARBA" id="ARBA00022452"/>
    </source>
</evidence>
<dbReference type="SUPFAM" id="SSF56935">
    <property type="entry name" value="Porins"/>
    <property type="match status" value="1"/>
</dbReference>
<evidence type="ECO:0000256" key="8">
    <source>
        <dbReference type="ARBA" id="ARBA00023170"/>
    </source>
</evidence>
<keyword evidence="7 10" id="KW-0472">Membrane</keyword>
<keyword evidence="3 10" id="KW-1134">Transmembrane beta strand</keyword>
<dbReference type="InterPro" id="IPR039426">
    <property type="entry name" value="TonB-dep_rcpt-like"/>
</dbReference>
<name>A0ABX7MZZ0_9BACT</name>